<feature type="region of interest" description="Disordered" evidence="1">
    <location>
        <begin position="38"/>
        <end position="73"/>
    </location>
</feature>
<comment type="caution">
    <text evidence="2">The sequence shown here is derived from an EMBL/GenBank/DDBJ whole genome shotgun (WGS) entry which is preliminary data.</text>
</comment>
<keyword evidence="3" id="KW-1185">Reference proteome</keyword>
<dbReference type="AlphaFoldDB" id="A0AAN7NF17"/>
<name>A0AAN7NF17_MYCAM</name>
<evidence type="ECO:0000256" key="1">
    <source>
        <dbReference type="SAM" id="MobiDB-lite"/>
    </source>
</evidence>
<evidence type="ECO:0000313" key="3">
    <source>
        <dbReference type="Proteomes" id="UP001333110"/>
    </source>
</evidence>
<accession>A0AAN7NF17</accession>
<organism evidence="2 3">
    <name type="scientific">Mycteria americana</name>
    <name type="common">Wood stork</name>
    <dbReference type="NCBI Taxonomy" id="33587"/>
    <lineage>
        <taxon>Eukaryota</taxon>
        <taxon>Metazoa</taxon>
        <taxon>Chordata</taxon>
        <taxon>Craniata</taxon>
        <taxon>Vertebrata</taxon>
        <taxon>Euteleostomi</taxon>
        <taxon>Archelosauria</taxon>
        <taxon>Archosauria</taxon>
        <taxon>Dinosauria</taxon>
        <taxon>Saurischia</taxon>
        <taxon>Theropoda</taxon>
        <taxon>Coelurosauria</taxon>
        <taxon>Aves</taxon>
        <taxon>Neognathae</taxon>
        <taxon>Neoaves</taxon>
        <taxon>Aequornithes</taxon>
        <taxon>Ciconiiformes</taxon>
        <taxon>Ciconiidae</taxon>
        <taxon>Mycteria</taxon>
    </lineage>
</organism>
<protein>
    <submittedName>
        <fullName evidence="2">Uncharacterized protein</fullName>
    </submittedName>
</protein>
<dbReference type="EMBL" id="JAUNZN010000003">
    <property type="protein sequence ID" value="KAK4823689.1"/>
    <property type="molecule type" value="Genomic_DNA"/>
</dbReference>
<reference evidence="2 3" key="1">
    <citation type="journal article" date="2023" name="J. Hered.">
        <title>Chromosome-level genome of the wood stork (Mycteria americana) provides insight into avian chromosome evolution.</title>
        <authorList>
            <person name="Flamio R. Jr."/>
            <person name="Ramstad K.M."/>
        </authorList>
    </citation>
    <scope>NUCLEOTIDE SEQUENCE [LARGE SCALE GENOMIC DNA]</scope>
    <source>
        <strain evidence="2">JAX WOST 10</strain>
    </source>
</reference>
<evidence type="ECO:0000313" key="2">
    <source>
        <dbReference type="EMBL" id="KAK4823689.1"/>
    </source>
</evidence>
<dbReference type="Proteomes" id="UP001333110">
    <property type="component" value="Unassembled WGS sequence"/>
</dbReference>
<proteinExistence type="predicted"/>
<gene>
    <name evidence="2" type="ORF">QYF61_005755</name>
</gene>
<sequence length="513" mass="55936">MRKPPEFVLWQKHQREHRVALDGVYLVALGTQPLGHHSAEPGADLWQKRCPSAPGSPTSKPDGPVYGPRKRLVPPQINLPLSTRCRLELSLYNGSQRSPLSHGVMEGPSAAERGCFTIRNAQNLTWHSSRWLLLTVRRGSQCGRSPAHPTPCMGVWGPAAPCWGQEALRRVEGAKARRSKAVAQLRQGYGTPSFSAIVTKSHHPVYKLGFTLDSGFSPGTFKGHLVQPPCNEQGHLQLDQVAQSPSKLTLNVSRDGASTTSLGNLFHCFTTLIERCSSLLIIFMALLWIRSNRSMSFLCSKAGCSTPAQDTVGLLACKHTLLAHIQLFTHQYPQVVLCRAALNPFTPQPVLILGLAPTQVRDLALGLVEPHEVYMGPLLKLVPVPLDGIPSLRHANLTIQLGVICELAEGVLNPTVYVIDEDIRYLTSRSRLSHGSLLPSFPDFLHLGIESSCALWKASLKICQLCSAPLSPKAVSQGGPDFTLLLTHIPQDCELHQCMITAAQAASNLDVTN</sequence>